<dbReference type="STRING" id="869212.Turpa_0720"/>
<dbReference type="GO" id="GO:0005886">
    <property type="term" value="C:plasma membrane"/>
    <property type="evidence" value="ECO:0007669"/>
    <property type="project" value="UniProtKB-SubCell"/>
</dbReference>
<dbReference type="Gene3D" id="1.10.3720.10">
    <property type="entry name" value="MetI-like"/>
    <property type="match status" value="1"/>
</dbReference>
<dbReference type="SUPFAM" id="SSF161098">
    <property type="entry name" value="MetI-like"/>
    <property type="match status" value="1"/>
</dbReference>
<dbReference type="PROSITE" id="PS50928">
    <property type="entry name" value="ABC_TM1"/>
    <property type="match status" value="1"/>
</dbReference>
<evidence type="ECO:0000256" key="3">
    <source>
        <dbReference type="ARBA" id="ARBA00022475"/>
    </source>
</evidence>
<evidence type="ECO:0000256" key="7">
    <source>
        <dbReference type="RuleBase" id="RU363032"/>
    </source>
</evidence>
<proteinExistence type="inferred from homology"/>
<gene>
    <name evidence="9" type="ordered locus">Turpa_0720</name>
</gene>
<dbReference type="Pfam" id="PF00528">
    <property type="entry name" value="BPD_transp_1"/>
    <property type="match status" value="1"/>
</dbReference>
<dbReference type="InterPro" id="IPR035906">
    <property type="entry name" value="MetI-like_sf"/>
</dbReference>
<evidence type="ECO:0000259" key="8">
    <source>
        <dbReference type="PROSITE" id="PS50928"/>
    </source>
</evidence>
<dbReference type="HOGENOM" id="CLU_016047_0_2_12"/>
<reference evidence="9 10" key="1">
    <citation type="submission" date="2012-06" db="EMBL/GenBank/DDBJ databases">
        <title>The complete chromosome of genome of Turneriella parva DSM 21527.</title>
        <authorList>
            <consortium name="US DOE Joint Genome Institute (JGI-PGF)"/>
            <person name="Lucas S."/>
            <person name="Han J."/>
            <person name="Lapidus A."/>
            <person name="Bruce D."/>
            <person name="Goodwin L."/>
            <person name="Pitluck S."/>
            <person name="Peters L."/>
            <person name="Kyrpides N."/>
            <person name="Mavromatis K."/>
            <person name="Ivanova N."/>
            <person name="Mikhailova N."/>
            <person name="Chertkov O."/>
            <person name="Detter J.C."/>
            <person name="Tapia R."/>
            <person name="Han C."/>
            <person name="Land M."/>
            <person name="Hauser L."/>
            <person name="Markowitz V."/>
            <person name="Cheng J.-F."/>
            <person name="Hugenholtz P."/>
            <person name="Woyke T."/>
            <person name="Wu D."/>
            <person name="Gronow S."/>
            <person name="Wellnitz S."/>
            <person name="Brambilla E."/>
            <person name="Klenk H.-P."/>
            <person name="Eisen J.A."/>
        </authorList>
    </citation>
    <scope>NUCLEOTIDE SEQUENCE [LARGE SCALE GENOMIC DNA]</scope>
    <source>
        <strain evidence="10">ATCC BAA-1111 / DSM 21527 / NCTC 11395 / H</strain>
    </source>
</reference>
<feature type="transmembrane region" description="Helical" evidence="7">
    <location>
        <begin position="76"/>
        <end position="105"/>
    </location>
</feature>
<dbReference type="CDD" id="cd06261">
    <property type="entry name" value="TM_PBP2"/>
    <property type="match status" value="1"/>
</dbReference>
<dbReference type="PATRIC" id="fig|869212.3.peg.694"/>
<evidence type="ECO:0000313" key="9">
    <source>
        <dbReference type="EMBL" id="AFM11371.1"/>
    </source>
</evidence>
<dbReference type="EMBL" id="CP002959">
    <property type="protein sequence ID" value="AFM11371.1"/>
    <property type="molecule type" value="Genomic_DNA"/>
</dbReference>
<dbReference type="AlphaFoldDB" id="I4B264"/>
<feature type="transmembrane region" description="Helical" evidence="7">
    <location>
        <begin position="117"/>
        <end position="137"/>
    </location>
</feature>
<evidence type="ECO:0000256" key="6">
    <source>
        <dbReference type="ARBA" id="ARBA00023136"/>
    </source>
</evidence>
<evidence type="ECO:0000256" key="4">
    <source>
        <dbReference type="ARBA" id="ARBA00022692"/>
    </source>
</evidence>
<evidence type="ECO:0000256" key="2">
    <source>
        <dbReference type="ARBA" id="ARBA00022448"/>
    </source>
</evidence>
<keyword evidence="2 7" id="KW-0813">Transport</keyword>
<dbReference type="KEGG" id="tpx:Turpa_0720"/>
<keyword evidence="10" id="KW-1185">Reference proteome</keyword>
<dbReference type="InterPro" id="IPR051393">
    <property type="entry name" value="ABC_transporter_permease"/>
</dbReference>
<evidence type="ECO:0000256" key="1">
    <source>
        <dbReference type="ARBA" id="ARBA00004651"/>
    </source>
</evidence>
<keyword evidence="6 7" id="KW-0472">Membrane</keyword>
<feature type="transmembrane region" description="Helical" evidence="7">
    <location>
        <begin position="225"/>
        <end position="246"/>
    </location>
</feature>
<keyword evidence="4 7" id="KW-0812">Transmembrane</keyword>
<protein>
    <submittedName>
        <fullName evidence="9">Carbohydrate ABC transporter membrane protein 1, CUT1 family</fullName>
    </submittedName>
</protein>
<evidence type="ECO:0000256" key="5">
    <source>
        <dbReference type="ARBA" id="ARBA00022989"/>
    </source>
</evidence>
<dbReference type="Proteomes" id="UP000006048">
    <property type="component" value="Chromosome"/>
</dbReference>
<dbReference type="InterPro" id="IPR000515">
    <property type="entry name" value="MetI-like"/>
</dbReference>
<sequence>MKSNFAYPMRLHKVTPYLWLTPFLAVFGVFLAYPMIYSFIISLKKVTWQTNFYNVFSDMQWVGFANYSELIGRADFWWSLIATFIYMLLTIPLGIFLSLLLATLLSENLPGSRFFRSALFLPNILDMLVIGLVWKLIYSPDGLLDTAFMKVGIQYFHAKGFLGDAHTALAAVAIAMVFKGCGFGMVLFMTAMKNISPNIFEAADLDGMTWWQKFRYIRVPLVKPVILFLTVTGILGCLNAFTEFYIMTEGNPVTLFANETVGATRVSGYLLYTRFTEMNYGSAAAMSYFLLIFALVVSYLNWRFLREKAA</sequence>
<feature type="transmembrane region" description="Helical" evidence="7">
    <location>
        <begin position="168"/>
        <end position="188"/>
    </location>
</feature>
<feature type="domain" description="ABC transmembrane type-1" evidence="8">
    <location>
        <begin position="76"/>
        <end position="301"/>
    </location>
</feature>
<dbReference type="PANTHER" id="PTHR30193">
    <property type="entry name" value="ABC TRANSPORTER PERMEASE PROTEIN"/>
    <property type="match status" value="1"/>
</dbReference>
<comment type="similarity">
    <text evidence="7">Belongs to the binding-protein-dependent transport system permease family.</text>
</comment>
<dbReference type="GO" id="GO:0055085">
    <property type="term" value="P:transmembrane transport"/>
    <property type="evidence" value="ECO:0007669"/>
    <property type="project" value="InterPro"/>
</dbReference>
<feature type="transmembrane region" description="Helical" evidence="7">
    <location>
        <begin position="280"/>
        <end position="302"/>
    </location>
</feature>
<keyword evidence="3" id="KW-1003">Cell membrane</keyword>
<organism evidence="9 10">
    <name type="scientific">Turneriella parva (strain ATCC BAA-1111 / DSM 21527 / NCTC 11395 / H)</name>
    <name type="common">Leptospira parva</name>
    <dbReference type="NCBI Taxonomy" id="869212"/>
    <lineage>
        <taxon>Bacteria</taxon>
        <taxon>Pseudomonadati</taxon>
        <taxon>Spirochaetota</taxon>
        <taxon>Spirochaetia</taxon>
        <taxon>Leptospirales</taxon>
        <taxon>Leptospiraceae</taxon>
        <taxon>Turneriella</taxon>
    </lineage>
</organism>
<name>I4B264_TURPD</name>
<keyword evidence="5 7" id="KW-1133">Transmembrane helix</keyword>
<dbReference type="PANTHER" id="PTHR30193:SF37">
    <property type="entry name" value="INNER MEMBRANE ABC TRANSPORTER PERMEASE PROTEIN YCJO"/>
    <property type="match status" value="1"/>
</dbReference>
<evidence type="ECO:0000313" key="10">
    <source>
        <dbReference type="Proteomes" id="UP000006048"/>
    </source>
</evidence>
<accession>I4B264</accession>
<feature type="transmembrane region" description="Helical" evidence="7">
    <location>
        <begin position="17"/>
        <end position="40"/>
    </location>
</feature>
<comment type="subcellular location">
    <subcellularLocation>
        <location evidence="1 7">Cell membrane</location>
        <topology evidence="1 7">Multi-pass membrane protein</topology>
    </subcellularLocation>
</comment>